<feature type="binding site" evidence="3">
    <location>
        <begin position="107"/>
        <end position="114"/>
    </location>
    <ligand>
        <name>ATP</name>
        <dbReference type="ChEBI" id="CHEBI:30616"/>
    </ligand>
</feature>
<feature type="region of interest" description="Disordered" evidence="4">
    <location>
        <begin position="635"/>
        <end position="660"/>
    </location>
</feature>
<dbReference type="InterPro" id="IPR001752">
    <property type="entry name" value="Kinesin_motor_dom"/>
</dbReference>
<keyword evidence="2 3" id="KW-0067">ATP-binding</keyword>
<dbReference type="OrthoDB" id="123929at2759"/>
<dbReference type="SUPFAM" id="SSF52540">
    <property type="entry name" value="P-loop containing nucleoside triphosphate hydrolases"/>
    <property type="match status" value="1"/>
</dbReference>
<evidence type="ECO:0000256" key="1">
    <source>
        <dbReference type="ARBA" id="ARBA00022741"/>
    </source>
</evidence>
<dbReference type="InterPro" id="IPR027417">
    <property type="entry name" value="P-loop_NTPase"/>
</dbReference>
<proteinExistence type="inferred from homology"/>
<dbReference type="GO" id="GO:0007052">
    <property type="term" value="P:mitotic spindle organization"/>
    <property type="evidence" value="ECO:0007669"/>
    <property type="project" value="TreeGrafter"/>
</dbReference>
<feature type="compositionally biased region" description="Low complexity" evidence="4">
    <location>
        <begin position="697"/>
        <end position="707"/>
    </location>
</feature>
<organism evidence="6 7">
    <name type="scientific">Streblomastix strix</name>
    <dbReference type="NCBI Taxonomy" id="222440"/>
    <lineage>
        <taxon>Eukaryota</taxon>
        <taxon>Metamonada</taxon>
        <taxon>Preaxostyla</taxon>
        <taxon>Oxymonadida</taxon>
        <taxon>Streblomastigidae</taxon>
        <taxon>Streblomastix</taxon>
    </lineage>
</organism>
<dbReference type="AlphaFoldDB" id="A0A5J4V0N2"/>
<accession>A0A5J4V0N2</accession>
<dbReference type="PANTHER" id="PTHR47969:SF9">
    <property type="entry name" value="KINESIN-LIKE PROTEIN"/>
    <property type="match status" value="1"/>
</dbReference>
<dbReference type="SMART" id="SM00129">
    <property type="entry name" value="KISc"/>
    <property type="match status" value="1"/>
</dbReference>
<dbReference type="Gene3D" id="3.40.850.10">
    <property type="entry name" value="Kinesin motor domain"/>
    <property type="match status" value="1"/>
</dbReference>
<feature type="region of interest" description="Disordered" evidence="4">
    <location>
        <begin position="690"/>
        <end position="715"/>
    </location>
</feature>
<name>A0A5J4V0N2_9EUKA</name>
<feature type="compositionally biased region" description="Polar residues" evidence="4">
    <location>
        <begin position="837"/>
        <end position="846"/>
    </location>
</feature>
<dbReference type="Proteomes" id="UP000324800">
    <property type="component" value="Unassembled WGS sequence"/>
</dbReference>
<feature type="region of interest" description="Disordered" evidence="4">
    <location>
        <begin position="753"/>
        <end position="1052"/>
    </location>
</feature>
<dbReference type="PRINTS" id="PR00380">
    <property type="entry name" value="KINESINHEAVY"/>
</dbReference>
<evidence type="ECO:0000256" key="2">
    <source>
        <dbReference type="ARBA" id="ARBA00022840"/>
    </source>
</evidence>
<feature type="compositionally biased region" description="Basic residues" evidence="4">
    <location>
        <begin position="876"/>
        <end position="888"/>
    </location>
</feature>
<reference evidence="6 7" key="1">
    <citation type="submission" date="2019-03" db="EMBL/GenBank/DDBJ databases">
        <title>Single cell metagenomics reveals metabolic interactions within the superorganism composed of flagellate Streblomastix strix and complex community of Bacteroidetes bacteria on its surface.</title>
        <authorList>
            <person name="Treitli S.C."/>
            <person name="Kolisko M."/>
            <person name="Husnik F."/>
            <person name="Keeling P."/>
            <person name="Hampl V."/>
        </authorList>
    </citation>
    <scope>NUCLEOTIDE SEQUENCE [LARGE SCALE GENOMIC DNA]</scope>
    <source>
        <strain evidence="6">ST1C</strain>
    </source>
</reference>
<feature type="compositionally biased region" description="Low complexity" evidence="4">
    <location>
        <begin position="635"/>
        <end position="647"/>
    </location>
</feature>
<dbReference type="GO" id="GO:0008017">
    <property type="term" value="F:microtubule binding"/>
    <property type="evidence" value="ECO:0007669"/>
    <property type="project" value="InterPro"/>
</dbReference>
<dbReference type="InterPro" id="IPR027640">
    <property type="entry name" value="Kinesin-like_fam"/>
</dbReference>
<dbReference type="GO" id="GO:0005524">
    <property type="term" value="F:ATP binding"/>
    <property type="evidence" value="ECO:0007669"/>
    <property type="project" value="UniProtKB-UniRule"/>
</dbReference>
<dbReference type="PROSITE" id="PS00411">
    <property type="entry name" value="KINESIN_MOTOR_1"/>
    <property type="match status" value="1"/>
</dbReference>
<dbReference type="EMBL" id="SNRW01010455">
    <property type="protein sequence ID" value="KAA6376536.1"/>
    <property type="molecule type" value="Genomic_DNA"/>
</dbReference>
<feature type="compositionally biased region" description="Polar residues" evidence="4">
    <location>
        <begin position="857"/>
        <end position="871"/>
    </location>
</feature>
<evidence type="ECO:0000256" key="4">
    <source>
        <dbReference type="SAM" id="MobiDB-lite"/>
    </source>
</evidence>
<dbReference type="Pfam" id="PF00225">
    <property type="entry name" value="Kinesin"/>
    <property type="match status" value="1"/>
</dbReference>
<dbReference type="GO" id="GO:0051231">
    <property type="term" value="P:spindle elongation"/>
    <property type="evidence" value="ECO:0007669"/>
    <property type="project" value="TreeGrafter"/>
</dbReference>
<feature type="compositionally biased region" description="Polar residues" evidence="4">
    <location>
        <begin position="812"/>
        <end position="821"/>
    </location>
</feature>
<evidence type="ECO:0000313" key="7">
    <source>
        <dbReference type="Proteomes" id="UP000324800"/>
    </source>
</evidence>
<feature type="domain" description="Kinesin motor" evidence="5">
    <location>
        <begin position="29"/>
        <end position="367"/>
    </location>
</feature>
<feature type="compositionally biased region" description="Basic residues" evidence="4">
    <location>
        <begin position="946"/>
        <end position="959"/>
    </location>
</feature>
<gene>
    <name evidence="6" type="ORF">EZS28_027937</name>
</gene>
<keyword evidence="3" id="KW-0505">Motor protein</keyword>
<feature type="compositionally biased region" description="Low complexity" evidence="4">
    <location>
        <begin position="896"/>
        <end position="933"/>
    </location>
</feature>
<keyword evidence="1 3" id="KW-0547">Nucleotide-binding</keyword>
<dbReference type="PROSITE" id="PS50067">
    <property type="entry name" value="KINESIN_MOTOR_2"/>
    <property type="match status" value="1"/>
</dbReference>
<evidence type="ECO:0000256" key="3">
    <source>
        <dbReference type="PROSITE-ProRule" id="PRU00283"/>
    </source>
</evidence>
<dbReference type="GO" id="GO:0005875">
    <property type="term" value="C:microtubule associated complex"/>
    <property type="evidence" value="ECO:0007669"/>
    <property type="project" value="TreeGrafter"/>
</dbReference>
<feature type="compositionally biased region" description="Polar residues" evidence="4">
    <location>
        <begin position="778"/>
        <end position="796"/>
    </location>
</feature>
<comment type="similarity">
    <text evidence="3">Belongs to the TRAFAC class myosin-kinesin ATPase superfamily. Kinesin family.</text>
</comment>
<feature type="compositionally biased region" description="Basic and acidic residues" evidence="4">
    <location>
        <begin position="973"/>
        <end position="1002"/>
    </location>
</feature>
<feature type="compositionally biased region" description="Polar residues" evidence="4">
    <location>
        <begin position="403"/>
        <end position="421"/>
    </location>
</feature>
<evidence type="ECO:0000259" key="5">
    <source>
        <dbReference type="PROSITE" id="PS50067"/>
    </source>
</evidence>
<comment type="caution">
    <text evidence="6">The sequence shown here is derived from an EMBL/GenBank/DDBJ whole genome shotgun (WGS) entry which is preliminary data.</text>
</comment>
<dbReference type="PANTHER" id="PTHR47969">
    <property type="entry name" value="CHROMOSOME-ASSOCIATED KINESIN KIF4A-RELATED"/>
    <property type="match status" value="1"/>
</dbReference>
<protein>
    <submittedName>
        <fullName evidence="6">Putative kinesin family member 20</fullName>
    </submittedName>
</protein>
<dbReference type="GO" id="GO:0003777">
    <property type="term" value="F:microtubule motor activity"/>
    <property type="evidence" value="ECO:0007669"/>
    <property type="project" value="InterPro"/>
</dbReference>
<dbReference type="InterPro" id="IPR036961">
    <property type="entry name" value="Kinesin_motor_dom_sf"/>
</dbReference>
<feature type="region of interest" description="Disordered" evidence="4">
    <location>
        <begin position="403"/>
        <end position="451"/>
    </location>
</feature>
<feature type="compositionally biased region" description="Polar residues" evidence="4">
    <location>
        <begin position="934"/>
        <end position="945"/>
    </location>
</feature>
<sequence>MLDAQQTPSLQSTFQRDTKTPKKIEQVEKFQVYLRIRPLLQGEVQKTFLEVDNVQALAKLVRAETSREYKFTKVYQDIDNKKLFDEIVRPSLAKVFLGESLVVFAYGITGSGKTHTICGSSTENGILQETFRELLEMKQHEAMKSPQRDPLKSPQSERGTDIKIAVSFLEVYNELCYDLYSSQQQPNFKSTTPRKNQQVSTCKQVALHTTDTDTLVPQAQVKVLSTEEDCQRFCEEAMAQRRSQGTKLNSSSSRSHCVCFIYIIVNGKIISRLAIVDLAGSERISVTEQDNAQINGSLLVLGRCLAAMAKGEAIIPFRDSVLTTLMKPFLSGALHSSRVMLVNISPSGSSVEENANVLMYGALAVKIKIVSKVNTRQGPNAQVPGMMMQTDKSGTSKMVMGNTNDQHQPRTPGTTLLTSKSKVGGMNANDTQRLTTSSNSSQQSNATINTVSGTSNASTIATLAKELRTAQEKMAAMEEDVAGQVEYTNTYYDAYLQAHMENKEMHAKIEELSRFIIQREEEIKEELTKAFLTQMEETQKVFAAEIEEQVRLTKEFYQHPDYTTSILQLYNTSNQGMIQNQGQVQVQGQPFFTLQSLATFGSSTSTMFPNTLSSCPFTNYSTISQLIPNTNQISLHSQQTQHSQTLQNPIIQPPQSPEAFPQSTQSILSSSLLVDEKFLVESATLDAQDHLNKKQNKQQAKQNYFNNGSNNKNEQSLMVKDVDDSNRIDSNINMNNQVGKNIDNILISKNKKDIQSSKPGLPPLPPQSSSQTLKKKGITNTNNTDEQQMDTMSTIRSLPGSLKGTLKKKQGQNRGNGNDTNEMNKDPQSESGDEQSNRMVTRSRSTAAVMAMLAANGNPSQKMDNNNNKGISQSRSKSRSNSRSKSSLRSKDDISLRSSSSVSLNSSSSSLSITGSKNNSNDINNTTTSIDSSLHSSFSTIQSSNSRKRRKMGQKKHVQNKVVVVDSSSESSDNEKEDKSSDSSRDNDYDSDSKSNSDKENQQESDNDNLSTQKRKRKRADRKRESKGSRRGKEKGNIKENSQSKRKRSRIQ</sequence>
<dbReference type="InterPro" id="IPR019821">
    <property type="entry name" value="Kinesin_motor_CS"/>
</dbReference>
<feature type="compositionally biased region" description="Low complexity" evidence="4">
    <location>
        <begin position="962"/>
        <end position="971"/>
    </location>
</feature>
<evidence type="ECO:0000313" key="6">
    <source>
        <dbReference type="EMBL" id="KAA6376536.1"/>
    </source>
</evidence>
<dbReference type="GO" id="GO:0007018">
    <property type="term" value="P:microtubule-based movement"/>
    <property type="evidence" value="ECO:0007669"/>
    <property type="project" value="InterPro"/>
</dbReference>
<feature type="compositionally biased region" description="Low complexity" evidence="4">
    <location>
        <begin position="431"/>
        <end position="450"/>
    </location>
</feature>